<evidence type="ECO:0000259" key="2">
    <source>
        <dbReference type="Pfam" id="PF22622"/>
    </source>
</evidence>
<keyword evidence="4" id="KW-1185">Reference proteome</keyword>
<evidence type="ECO:0000313" key="3">
    <source>
        <dbReference type="EMBL" id="AKZ61527.1"/>
    </source>
</evidence>
<evidence type="ECO:0000313" key="4">
    <source>
        <dbReference type="Proteomes" id="UP000063429"/>
    </source>
</evidence>
<dbReference type="InterPro" id="IPR002539">
    <property type="entry name" value="MaoC-like_dom"/>
</dbReference>
<dbReference type="Pfam" id="PF01575">
    <property type="entry name" value="MaoC_dehydratas"/>
    <property type="match status" value="1"/>
</dbReference>
<sequence>MTIDYRKLMHWKIPIARQHLRPQDCILYALGVGLGADPLDRDQLRYVYEEGLRVLPTMATVLAHPGFWMKLPDTGIDWTRVVHAEQQVIVHKPLPVCARLIGDTRIVDIVDKGPDKGALIYQERVVTDEDSGEPVCTLRMTTMCRGDGGVQHMPASGHAHPAPSPLPERPADFCIDLPILSQAALIYRLSGDDNPLHADPEVALRAGFPRPILHGLCTFGVAGHALLKALCWSPDPGDRLDIRSIGARFSAPVYPGEILRTEIWRDGNQVAFRSSIPQRGVVVLNHGAAVMAAHAETKTRKEILHGA</sequence>
<evidence type="ECO:0000259" key="1">
    <source>
        <dbReference type="Pfam" id="PF01575"/>
    </source>
</evidence>
<dbReference type="EMBL" id="CP011409">
    <property type="protein sequence ID" value="AKZ61527.1"/>
    <property type="molecule type" value="Genomic_DNA"/>
</dbReference>
<name>A0ABM5UWJ3_9BURK</name>
<gene>
    <name evidence="3" type="ORF">F506_01535</name>
</gene>
<dbReference type="PANTHER" id="PTHR13078:SF56">
    <property type="entry name" value="PEROXISOMAL MULTIFUNCTIONAL ENZYME TYPE 2"/>
    <property type="match status" value="1"/>
</dbReference>
<dbReference type="RefSeq" id="WP_053195032.1">
    <property type="nucleotide sequence ID" value="NZ_CP011409.1"/>
</dbReference>
<dbReference type="Proteomes" id="UP000063429">
    <property type="component" value="Chromosome"/>
</dbReference>
<dbReference type="CDD" id="cd03448">
    <property type="entry name" value="HDE_HSD"/>
    <property type="match status" value="1"/>
</dbReference>
<reference evidence="4" key="1">
    <citation type="journal article" date="2015" name="Genome Announc.">
        <title>Complete Genome Sequence of Herbaspirillum hiltneri N3 (DSM 17495), Isolated from Surface-Sterilized Wheat Roots.</title>
        <authorList>
            <person name="Guizelini D."/>
            <person name="Saizaki P.M."/>
            <person name="Coimbra N.A."/>
            <person name="Weiss V.A."/>
            <person name="Faoro H."/>
            <person name="Sfeir M.Z."/>
            <person name="Baura V.A."/>
            <person name="Monteiro R.A."/>
            <person name="Chubatsu L.S."/>
            <person name="Souza E.M."/>
            <person name="Cruz L.M."/>
            <person name="Pedrosa F.O."/>
            <person name="Raittz R.T."/>
            <person name="Marchaukoski J.N."/>
            <person name="Steffens M.B."/>
        </authorList>
    </citation>
    <scope>NUCLEOTIDE SEQUENCE [LARGE SCALE GENOMIC DNA]</scope>
    <source>
        <strain evidence="4">N3</strain>
    </source>
</reference>
<dbReference type="PANTHER" id="PTHR13078">
    <property type="entry name" value="PEROXISOMAL MULTIFUNCTIONAL ENZYME TYPE 2-RELATED"/>
    <property type="match status" value="1"/>
</dbReference>
<feature type="domain" description="Peroxisomal multifunctional enzyme type 2-like N-terminal" evidence="2">
    <location>
        <begin position="22"/>
        <end position="146"/>
    </location>
</feature>
<organism evidence="3 4">
    <name type="scientific">Herbaspirillum hiltneri N3</name>
    <dbReference type="NCBI Taxonomy" id="1262470"/>
    <lineage>
        <taxon>Bacteria</taxon>
        <taxon>Pseudomonadati</taxon>
        <taxon>Pseudomonadota</taxon>
        <taxon>Betaproteobacteria</taxon>
        <taxon>Burkholderiales</taxon>
        <taxon>Oxalobacteraceae</taxon>
        <taxon>Herbaspirillum</taxon>
    </lineage>
</organism>
<proteinExistence type="predicted"/>
<dbReference type="InterPro" id="IPR029069">
    <property type="entry name" value="HotDog_dom_sf"/>
</dbReference>
<dbReference type="Pfam" id="PF22622">
    <property type="entry name" value="MFE-2_hydrat-2_N"/>
    <property type="match status" value="1"/>
</dbReference>
<feature type="domain" description="MaoC-like" evidence="1">
    <location>
        <begin position="167"/>
        <end position="274"/>
    </location>
</feature>
<dbReference type="SUPFAM" id="SSF54637">
    <property type="entry name" value="Thioesterase/thiol ester dehydrase-isomerase"/>
    <property type="match status" value="2"/>
</dbReference>
<accession>A0ABM5UWJ3</accession>
<dbReference type="InterPro" id="IPR054357">
    <property type="entry name" value="MFE-2_N"/>
</dbReference>
<protein>
    <submittedName>
        <fullName evidence="3">3-alpha,7-alpha, 12-alpha-trihydroxy-5-beta-cholest-24-enoyl-CoA hydratase</fullName>
    </submittedName>
</protein>
<dbReference type="Gene3D" id="3.10.129.10">
    <property type="entry name" value="Hotdog Thioesterase"/>
    <property type="match status" value="1"/>
</dbReference>